<dbReference type="EMBL" id="UOEI01000251">
    <property type="protein sequence ID" value="VAV99123.1"/>
    <property type="molecule type" value="Genomic_DNA"/>
</dbReference>
<evidence type="ECO:0000256" key="2">
    <source>
        <dbReference type="ARBA" id="ARBA00022692"/>
    </source>
</evidence>
<evidence type="ECO:0000256" key="5">
    <source>
        <dbReference type="SAM" id="Phobius"/>
    </source>
</evidence>
<keyword evidence="3 5" id="KW-1133">Transmembrane helix</keyword>
<feature type="transmembrane region" description="Helical" evidence="5">
    <location>
        <begin position="25"/>
        <end position="46"/>
    </location>
</feature>
<sequence>METPLSLRVLEAEARTYRRTWRGSVFTSFLNPILYLLAMGVGLGSLVDANLPAGLDGVSYLAFLAPGLLVATAMQTGAGEGSWKVMGGIKWTQTWKARLASPIGTTSLVIGHLLWSATRVLMVSVIFAVVMAAFRVAPLLHSLLAVGPAILVGVAMVAVTTALTVRLKEPTGLAMYFRFVVIPMFLFSGVFFPIANLPAWLQPVAVVTPLYHGVELARAIVVGTTPAVAWWASVLYLSALILAGSMLAMAPIRRNLTP</sequence>
<organism evidence="7">
    <name type="scientific">hydrothermal vent metagenome</name>
    <dbReference type="NCBI Taxonomy" id="652676"/>
    <lineage>
        <taxon>unclassified sequences</taxon>
        <taxon>metagenomes</taxon>
        <taxon>ecological metagenomes</taxon>
    </lineage>
</organism>
<dbReference type="AlphaFoldDB" id="A0A3B0SRQ8"/>
<comment type="subcellular location">
    <subcellularLocation>
        <location evidence="1">Membrane</location>
        <topology evidence="1">Multi-pass membrane protein</topology>
    </subcellularLocation>
</comment>
<evidence type="ECO:0000256" key="4">
    <source>
        <dbReference type="ARBA" id="ARBA00023136"/>
    </source>
</evidence>
<reference evidence="7" key="1">
    <citation type="submission" date="2018-06" db="EMBL/GenBank/DDBJ databases">
        <authorList>
            <person name="Zhirakovskaya E."/>
        </authorList>
    </citation>
    <scope>NUCLEOTIDE SEQUENCE</scope>
</reference>
<keyword evidence="4 5" id="KW-0472">Membrane</keyword>
<dbReference type="PANTHER" id="PTHR43229">
    <property type="entry name" value="NODULATION PROTEIN J"/>
    <property type="match status" value="1"/>
</dbReference>
<protein>
    <submittedName>
        <fullName evidence="7">Efflux ABC transporter, permease protein</fullName>
    </submittedName>
</protein>
<dbReference type="Pfam" id="PF01061">
    <property type="entry name" value="ABC2_membrane"/>
    <property type="match status" value="1"/>
</dbReference>
<keyword evidence="2 5" id="KW-0812">Transmembrane</keyword>
<dbReference type="PRINTS" id="PR00164">
    <property type="entry name" value="ABC2TRNSPORT"/>
</dbReference>
<evidence type="ECO:0000313" key="7">
    <source>
        <dbReference type="EMBL" id="VAV99123.1"/>
    </source>
</evidence>
<name>A0A3B0SRQ8_9ZZZZ</name>
<feature type="transmembrane region" description="Helical" evidence="5">
    <location>
        <begin position="58"/>
        <end position="78"/>
    </location>
</feature>
<dbReference type="GO" id="GO:0140359">
    <property type="term" value="F:ABC-type transporter activity"/>
    <property type="evidence" value="ECO:0007669"/>
    <property type="project" value="InterPro"/>
</dbReference>
<accession>A0A3B0SRQ8</accession>
<feature type="transmembrane region" description="Helical" evidence="5">
    <location>
        <begin position="228"/>
        <end position="250"/>
    </location>
</feature>
<evidence type="ECO:0000256" key="1">
    <source>
        <dbReference type="ARBA" id="ARBA00004141"/>
    </source>
</evidence>
<dbReference type="PIRSF" id="PIRSF006648">
    <property type="entry name" value="DrrB"/>
    <property type="match status" value="1"/>
</dbReference>
<dbReference type="InterPro" id="IPR000412">
    <property type="entry name" value="ABC_2_transport"/>
</dbReference>
<feature type="transmembrane region" description="Helical" evidence="5">
    <location>
        <begin position="175"/>
        <end position="195"/>
    </location>
</feature>
<gene>
    <name evidence="7" type="ORF">MNBD_ACTINO01-2087</name>
</gene>
<dbReference type="InterPro" id="IPR051784">
    <property type="entry name" value="Nod_factor_ABC_transporter"/>
</dbReference>
<evidence type="ECO:0000256" key="3">
    <source>
        <dbReference type="ARBA" id="ARBA00022989"/>
    </source>
</evidence>
<proteinExistence type="predicted"/>
<dbReference type="InterPro" id="IPR047817">
    <property type="entry name" value="ABC2_TM_bact-type"/>
</dbReference>
<feature type="transmembrane region" description="Helical" evidence="5">
    <location>
        <begin position="143"/>
        <end position="163"/>
    </location>
</feature>
<dbReference type="PROSITE" id="PS51012">
    <property type="entry name" value="ABC_TM2"/>
    <property type="match status" value="1"/>
</dbReference>
<feature type="domain" description="ABC transmembrane type-2" evidence="6">
    <location>
        <begin position="23"/>
        <end position="255"/>
    </location>
</feature>
<dbReference type="PANTHER" id="PTHR43229:SF2">
    <property type="entry name" value="NODULATION PROTEIN J"/>
    <property type="match status" value="1"/>
</dbReference>
<dbReference type="InterPro" id="IPR013525">
    <property type="entry name" value="ABC2_TM"/>
</dbReference>
<evidence type="ECO:0000259" key="6">
    <source>
        <dbReference type="PROSITE" id="PS51012"/>
    </source>
</evidence>
<dbReference type="GO" id="GO:0043190">
    <property type="term" value="C:ATP-binding cassette (ABC) transporter complex"/>
    <property type="evidence" value="ECO:0007669"/>
    <property type="project" value="InterPro"/>
</dbReference>